<evidence type="ECO:0000313" key="2">
    <source>
        <dbReference type="Proteomes" id="UP000708298"/>
    </source>
</evidence>
<name>A0A963YUS8_9PROT</name>
<proteinExistence type="predicted"/>
<comment type="caution">
    <text evidence="1">The sequence shown here is derived from an EMBL/GenBank/DDBJ whole genome shotgun (WGS) entry which is preliminary data.</text>
</comment>
<gene>
    <name evidence="1" type="ORF">ASILVAE211_19675</name>
</gene>
<evidence type="ECO:0000313" key="1">
    <source>
        <dbReference type="EMBL" id="MCB8877423.1"/>
    </source>
</evidence>
<protein>
    <submittedName>
        <fullName evidence="1">Uncharacterized protein</fullName>
    </submittedName>
</protein>
<dbReference type="RefSeq" id="WP_227323072.1">
    <property type="nucleotide sequence ID" value="NZ_JAESVB010000013.1"/>
</dbReference>
<accession>A0A963YUS8</accession>
<dbReference type="EMBL" id="JAESVB010000013">
    <property type="protein sequence ID" value="MCB8877423.1"/>
    <property type="molecule type" value="Genomic_DNA"/>
</dbReference>
<dbReference type="Proteomes" id="UP000708298">
    <property type="component" value="Unassembled WGS sequence"/>
</dbReference>
<sequence>MSHRNWRPQPQMTATVRLTGVAAQKLTAWLASQPLPPRTANEALNMALESLQPLPLNENFLVMWRTISDLTAELDEMKARLQVASSVLTEVEKGSRQTELQ</sequence>
<reference evidence="1" key="2">
    <citation type="submission" date="2021-01" db="EMBL/GenBank/DDBJ databases">
        <authorList>
            <person name="Mieszkin S."/>
            <person name="Pouder E."/>
            <person name="Alain K."/>
        </authorList>
    </citation>
    <scope>NUCLEOTIDE SEQUENCE</scope>
    <source>
        <strain evidence="1">HW T2.11</strain>
    </source>
</reference>
<dbReference type="AlphaFoldDB" id="A0A963YUS8"/>
<organism evidence="1 2">
    <name type="scientific">Acidisoma silvae</name>
    <dbReference type="NCBI Taxonomy" id="2802396"/>
    <lineage>
        <taxon>Bacteria</taxon>
        <taxon>Pseudomonadati</taxon>
        <taxon>Pseudomonadota</taxon>
        <taxon>Alphaproteobacteria</taxon>
        <taxon>Acetobacterales</taxon>
        <taxon>Acidocellaceae</taxon>
        <taxon>Acidisoma</taxon>
    </lineage>
</organism>
<keyword evidence="2" id="KW-1185">Reference proteome</keyword>
<reference evidence="1" key="1">
    <citation type="journal article" date="2021" name="Microorganisms">
        <title>Acidisoma silvae sp. nov. and Acidisomacellulosilytica sp. nov., Two Acidophilic Bacteria Isolated from Decaying Wood, Hydrolyzing Cellulose and Producing Poly-3-hydroxybutyrate.</title>
        <authorList>
            <person name="Mieszkin S."/>
            <person name="Pouder E."/>
            <person name="Uroz S."/>
            <person name="Simon-Colin C."/>
            <person name="Alain K."/>
        </authorList>
    </citation>
    <scope>NUCLEOTIDE SEQUENCE</scope>
    <source>
        <strain evidence="1">HW T2.11</strain>
    </source>
</reference>